<comment type="caution">
    <text evidence="3">The sequence shown here is derived from an EMBL/GenBank/DDBJ whole genome shotgun (WGS) entry which is preliminary data.</text>
</comment>
<reference evidence="3" key="2">
    <citation type="submission" date="2020-09" db="EMBL/GenBank/DDBJ databases">
        <authorList>
            <person name="Sun Q."/>
            <person name="Zhou Y."/>
        </authorList>
    </citation>
    <scope>NUCLEOTIDE SEQUENCE</scope>
    <source>
        <strain evidence="3">CGMCC 4.7278</strain>
    </source>
</reference>
<dbReference type="InterPro" id="IPR020843">
    <property type="entry name" value="ER"/>
</dbReference>
<dbReference type="InterPro" id="IPR011032">
    <property type="entry name" value="GroES-like_sf"/>
</dbReference>
<proteinExistence type="predicted"/>
<name>A0A917Q794_9NOCA</name>
<reference evidence="3" key="1">
    <citation type="journal article" date="2014" name="Int. J. Syst. Evol. Microbiol.">
        <title>Complete genome sequence of Corynebacterium casei LMG S-19264T (=DSM 44701T), isolated from a smear-ripened cheese.</title>
        <authorList>
            <consortium name="US DOE Joint Genome Institute (JGI-PGF)"/>
            <person name="Walter F."/>
            <person name="Albersmeier A."/>
            <person name="Kalinowski J."/>
            <person name="Ruckert C."/>
        </authorList>
    </citation>
    <scope>NUCLEOTIDE SEQUENCE</scope>
    <source>
        <strain evidence="3">CGMCC 4.7278</strain>
    </source>
</reference>
<dbReference type="PANTHER" id="PTHR43205">
    <property type="entry name" value="PROSTAGLANDIN REDUCTASE"/>
    <property type="match status" value="1"/>
</dbReference>
<accession>A0A917Q794</accession>
<evidence type="ECO:0000256" key="1">
    <source>
        <dbReference type="ARBA" id="ARBA00023002"/>
    </source>
</evidence>
<dbReference type="SUPFAM" id="SSF50129">
    <property type="entry name" value="GroES-like"/>
    <property type="match status" value="1"/>
</dbReference>
<dbReference type="Gene3D" id="3.90.180.10">
    <property type="entry name" value="Medium-chain alcohol dehydrogenases, catalytic domain"/>
    <property type="match status" value="1"/>
</dbReference>
<dbReference type="InterPro" id="IPR036291">
    <property type="entry name" value="NAD(P)-bd_dom_sf"/>
</dbReference>
<evidence type="ECO:0000313" key="4">
    <source>
        <dbReference type="Proteomes" id="UP000612956"/>
    </source>
</evidence>
<evidence type="ECO:0000259" key="2">
    <source>
        <dbReference type="SMART" id="SM00829"/>
    </source>
</evidence>
<dbReference type="Pfam" id="PF16884">
    <property type="entry name" value="ADH_N_2"/>
    <property type="match status" value="1"/>
</dbReference>
<dbReference type="PANTHER" id="PTHR43205:SF7">
    <property type="entry name" value="PROSTAGLANDIN REDUCTASE 1"/>
    <property type="match status" value="1"/>
</dbReference>
<dbReference type="Gene3D" id="3.40.50.720">
    <property type="entry name" value="NAD(P)-binding Rossmann-like Domain"/>
    <property type="match status" value="1"/>
</dbReference>
<dbReference type="CDD" id="cd05288">
    <property type="entry name" value="PGDH"/>
    <property type="match status" value="1"/>
</dbReference>
<sequence>MTTTRETHLTSTGRLTIVETVLAPPKSGQVLVRNHVMGIRAAMRLLLDGGAPGMPPYRIGHALWGPAVGEVIAGDLTRGTLVAHPFGWREHAIVDVERARVLPDWTDPVLALAQTELAHVALTVASLRPGETVVVSSAAGSIGSVAGTIAKLLGAGRVVGSASAKKLAWLTAEAGYDEAVDRRDPDFVGALRHAAPDGVDVFLDLTGGAQTQAVIEVANPGARIMAIGTLASREDVGLDLSTLIAKRITLRGFTARDHPAALQRAADEIHTWATAGRITVPHTMFHGLGQGETALTETLAGEHTGTVLVTM</sequence>
<dbReference type="RefSeq" id="WP_188826670.1">
    <property type="nucleotide sequence ID" value="NZ_BMMW01000001.1"/>
</dbReference>
<dbReference type="SMART" id="SM00829">
    <property type="entry name" value="PKS_ER"/>
    <property type="match status" value="1"/>
</dbReference>
<dbReference type="Proteomes" id="UP000612956">
    <property type="component" value="Unassembled WGS sequence"/>
</dbReference>
<dbReference type="InterPro" id="IPR041694">
    <property type="entry name" value="ADH_N_2"/>
</dbReference>
<dbReference type="GO" id="GO:0016628">
    <property type="term" value="F:oxidoreductase activity, acting on the CH-CH group of donors, NAD or NADP as acceptor"/>
    <property type="evidence" value="ECO:0007669"/>
    <property type="project" value="InterPro"/>
</dbReference>
<protein>
    <submittedName>
        <fullName evidence="3">NADP-dependent oxidoreductase</fullName>
    </submittedName>
</protein>
<gene>
    <name evidence="3" type="ORF">GCM10011591_00460</name>
</gene>
<dbReference type="SUPFAM" id="SSF51735">
    <property type="entry name" value="NAD(P)-binding Rossmann-fold domains"/>
    <property type="match status" value="1"/>
</dbReference>
<dbReference type="Pfam" id="PF00107">
    <property type="entry name" value="ADH_zinc_N"/>
    <property type="match status" value="1"/>
</dbReference>
<feature type="domain" description="Enoyl reductase (ER)" evidence="2">
    <location>
        <begin position="10"/>
        <end position="309"/>
    </location>
</feature>
<dbReference type="InterPro" id="IPR045010">
    <property type="entry name" value="MDR_fam"/>
</dbReference>
<dbReference type="AlphaFoldDB" id="A0A917Q794"/>
<evidence type="ECO:0000313" key="3">
    <source>
        <dbReference type="EMBL" id="GGK32654.1"/>
    </source>
</evidence>
<dbReference type="EMBL" id="BMMW01000001">
    <property type="protein sequence ID" value="GGK32654.1"/>
    <property type="molecule type" value="Genomic_DNA"/>
</dbReference>
<keyword evidence="1" id="KW-0560">Oxidoreductase</keyword>
<dbReference type="InterPro" id="IPR013149">
    <property type="entry name" value="ADH-like_C"/>
</dbReference>
<keyword evidence="4" id="KW-1185">Reference proteome</keyword>
<organism evidence="3 4">
    <name type="scientific">Nocardia camponoti</name>
    <dbReference type="NCBI Taxonomy" id="1616106"/>
    <lineage>
        <taxon>Bacteria</taxon>
        <taxon>Bacillati</taxon>
        <taxon>Actinomycetota</taxon>
        <taxon>Actinomycetes</taxon>
        <taxon>Mycobacteriales</taxon>
        <taxon>Nocardiaceae</taxon>
        <taxon>Nocardia</taxon>
    </lineage>
</organism>